<dbReference type="SUPFAM" id="SSF55729">
    <property type="entry name" value="Acyl-CoA N-acyltransferases (Nat)"/>
    <property type="match status" value="1"/>
</dbReference>
<keyword evidence="1" id="KW-0812">Transmembrane</keyword>
<dbReference type="Proteomes" id="UP000773614">
    <property type="component" value="Unassembled WGS sequence"/>
</dbReference>
<dbReference type="Gene3D" id="3.40.630.90">
    <property type="match status" value="1"/>
</dbReference>
<proteinExistence type="predicted"/>
<name>A0A964T4V0_9HYPH</name>
<dbReference type="AlphaFoldDB" id="A0A964T4V0"/>
<feature type="domain" description="N-acetyltransferase" evidence="2">
    <location>
        <begin position="1"/>
        <end position="131"/>
    </location>
</feature>
<dbReference type="EMBL" id="SPKJ01000016">
    <property type="protein sequence ID" value="MYZ47532.1"/>
    <property type="molecule type" value="Genomic_DNA"/>
</dbReference>
<dbReference type="PANTHER" id="PTHR47237">
    <property type="entry name" value="SLL0310 PROTEIN"/>
    <property type="match status" value="1"/>
</dbReference>
<reference evidence="3" key="1">
    <citation type="submission" date="2019-03" db="EMBL/GenBank/DDBJ databases">
        <title>Afifella sp. nov., isolated from activated sludge.</title>
        <authorList>
            <person name="Li Q."/>
            <person name="Liu Y."/>
        </authorList>
    </citation>
    <scope>NUCLEOTIDE SEQUENCE</scope>
    <source>
        <strain evidence="3">L72</strain>
    </source>
</reference>
<protein>
    <submittedName>
        <fullName evidence="3">GNAT family N-acetyltransferase</fullName>
    </submittedName>
</protein>
<dbReference type="Pfam" id="PF18014">
    <property type="entry name" value="Acetyltransf_18"/>
    <property type="match status" value="1"/>
</dbReference>
<dbReference type="GO" id="GO:0016747">
    <property type="term" value="F:acyltransferase activity, transferring groups other than amino-acyl groups"/>
    <property type="evidence" value="ECO:0007669"/>
    <property type="project" value="InterPro"/>
</dbReference>
<dbReference type="PANTHER" id="PTHR47237:SF1">
    <property type="entry name" value="SLL0310 PROTEIN"/>
    <property type="match status" value="1"/>
</dbReference>
<dbReference type="InterPro" id="IPR052729">
    <property type="entry name" value="Acyl/Acetyltrans_Enzymes"/>
</dbReference>
<gene>
    <name evidence="3" type="ORF">E4O86_07385</name>
</gene>
<dbReference type="InterPro" id="IPR016181">
    <property type="entry name" value="Acyl_CoA_acyltransferase"/>
</dbReference>
<evidence type="ECO:0000256" key="1">
    <source>
        <dbReference type="SAM" id="Phobius"/>
    </source>
</evidence>
<keyword evidence="4" id="KW-1185">Reference proteome</keyword>
<dbReference type="Gene3D" id="3.40.630.30">
    <property type="match status" value="1"/>
</dbReference>
<dbReference type="PROSITE" id="PS51186">
    <property type="entry name" value="GNAT"/>
    <property type="match status" value="1"/>
</dbReference>
<evidence type="ECO:0000313" key="3">
    <source>
        <dbReference type="EMBL" id="MYZ47532.1"/>
    </source>
</evidence>
<evidence type="ECO:0000259" key="2">
    <source>
        <dbReference type="PROSITE" id="PS51186"/>
    </source>
</evidence>
<dbReference type="Pfam" id="PF00583">
    <property type="entry name" value="Acetyltransf_1"/>
    <property type="match status" value="1"/>
</dbReference>
<keyword evidence="1" id="KW-0472">Membrane</keyword>
<evidence type="ECO:0000313" key="4">
    <source>
        <dbReference type="Proteomes" id="UP000773614"/>
    </source>
</evidence>
<keyword evidence="1" id="KW-1133">Transmembrane helix</keyword>
<organism evidence="3 4">
    <name type="scientific">Propylenella binzhouense</name>
    <dbReference type="NCBI Taxonomy" id="2555902"/>
    <lineage>
        <taxon>Bacteria</taxon>
        <taxon>Pseudomonadati</taxon>
        <taxon>Pseudomonadota</taxon>
        <taxon>Alphaproteobacteria</taxon>
        <taxon>Hyphomicrobiales</taxon>
        <taxon>Propylenellaceae</taxon>
        <taxon>Propylenella</taxon>
    </lineage>
</organism>
<sequence>MGAGDLPIALGWAAEEGWNPGLGDAAPFRAADPDGFLMARLDGEPVACISVVAYGAAYGFLGFYICRKGWRGRGYGYATWRAGLDRLGARTVGLDGVLAQQDAYRREGFDLAHRNIRFGGRPAVPPASAEEGLVAIEGGIAEAVIAADRRWFGAERPAFLAAWLAPGPTRQGLALLRAGEIAGYGVIRDCGTGAKIGPLFAADRADAERLFAALAATRPGREIFLDVPEPNRAAVALAEAHGLAPVFETARMYRGAPPALPLPAIFGITTFELG</sequence>
<dbReference type="OrthoDB" id="20916at2"/>
<dbReference type="InterPro" id="IPR000182">
    <property type="entry name" value="GNAT_dom"/>
</dbReference>
<accession>A0A964T4V0</accession>
<comment type="caution">
    <text evidence="3">The sequence shown here is derived from an EMBL/GenBank/DDBJ whole genome shotgun (WGS) entry which is preliminary data.</text>
</comment>
<dbReference type="InterPro" id="IPR041496">
    <property type="entry name" value="YitH/HolE_GNAT"/>
</dbReference>
<feature type="transmembrane region" description="Helical" evidence="1">
    <location>
        <begin position="46"/>
        <end position="66"/>
    </location>
</feature>